<dbReference type="InterPro" id="IPR007372">
    <property type="entry name" value="Lipid/polyisoprenoid-bd_YceI"/>
</dbReference>
<dbReference type="InParanoid" id="A0A1H9HH41"/>
<feature type="domain" description="Lipid/polyisoprenoid-binding YceI-like" evidence="2">
    <location>
        <begin position="56"/>
        <end position="178"/>
    </location>
</feature>
<keyword evidence="4" id="KW-1185">Reference proteome</keyword>
<evidence type="ECO:0000313" key="3">
    <source>
        <dbReference type="EMBL" id="SEQ61614.1"/>
    </source>
</evidence>
<dbReference type="SUPFAM" id="SSF101874">
    <property type="entry name" value="YceI-like"/>
    <property type="match status" value="1"/>
</dbReference>
<dbReference type="Pfam" id="PF04264">
    <property type="entry name" value="YceI"/>
    <property type="match status" value="1"/>
</dbReference>
<feature type="signal peptide" evidence="1">
    <location>
        <begin position="1"/>
        <end position="19"/>
    </location>
</feature>
<organism evidence="3 4">
    <name type="scientific">Neolewinella agarilytica</name>
    <dbReference type="NCBI Taxonomy" id="478744"/>
    <lineage>
        <taxon>Bacteria</taxon>
        <taxon>Pseudomonadati</taxon>
        <taxon>Bacteroidota</taxon>
        <taxon>Saprospiria</taxon>
        <taxon>Saprospirales</taxon>
        <taxon>Lewinellaceae</taxon>
        <taxon>Neolewinella</taxon>
    </lineage>
</organism>
<protein>
    <submittedName>
        <fullName evidence="3">YceI-like domain-containing protein</fullName>
    </submittedName>
</protein>
<reference evidence="4" key="1">
    <citation type="submission" date="2016-10" db="EMBL/GenBank/DDBJ databases">
        <authorList>
            <person name="Varghese N."/>
            <person name="Submissions S."/>
        </authorList>
    </citation>
    <scope>NUCLEOTIDE SEQUENCE [LARGE SCALE GENOMIC DNA]</scope>
    <source>
        <strain evidence="4">DSM 24740</strain>
    </source>
</reference>
<evidence type="ECO:0000256" key="1">
    <source>
        <dbReference type="SAM" id="SignalP"/>
    </source>
</evidence>
<feature type="chain" id="PRO_5011726591" evidence="1">
    <location>
        <begin position="20"/>
        <end position="186"/>
    </location>
</feature>
<dbReference type="InterPro" id="IPR036761">
    <property type="entry name" value="TTHA0802/YceI-like_sf"/>
</dbReference>
<dbReference type="RefSeq" id="WP_090168950.1">
    <property type="nucleotide sequence ID" value="NZ_FOFB01000012.1"/>
</dbReference>
<evidence type="ECO:0000259" key="2">
    <source>
        <dbReference type="Pfam" id="PF04264"/>
    </source>
</evidence>
<sequence>MRNFFLIILSAFCSLSSVAGQSATIFEFNDGQVAFTSDAPLELIEAQSTALRGLIDTEKRTFAFSILISSFEGFNNPLQREHFKENYMESSQFSTATFLGKIIEPVDLSQDGDYIVRAKGKLTIHGVEQERIIKSSVKVLDGVLDIRSSFTVLLREHDIDIPRIVFQKIAEEIRVELTGRMKVRGL</sequence>
<evidence type="ECO:0000313" key="4">
    <source>
        <dbReference type="Proteomes" id="UP000199021"/>
    </source>
</evidence>
<proteinExistence type="predicted"/>
<dbReference type="Proteomes" id="UP000199021">
    <property type="component" value="Unassembled WGS sequence"/>
</dbReference>
<keyword evidence="1" id="KW-0732">Signal</keyword>
<accession>A0A1H9HH41</accession>
<dbReference type="STRING" id="478744.SAMN05444359_112158"/>
<gene>
    <name evidence="3" type="ORF">SAMN05444359_112158</name>
</gene>
<dbReference type="OrthoDB" id="116832at2"/>
<dbReference type="Gene3D" id="2.40.128.110">
    <property type="entry name" value="Lipid/polyisoprenoid-binding, YceI-like"/>
    <property type="match status" value="1"/>
</dbReference>
<dbReference type="AlphaFoldDB" id="A0A1H9HH41"/>
<dbReference type="EMBL" id="FOFB01000012">
    <property type="protein sequence ID" value="SEQ61614.1"/>
    <property type="molecule type" value="Genomic_DNA"/>
</dbReference>
<name>A0A1H9HH41_9BACT</name>